<organism evidence="8">
    <name type="scientific">Chromera velia CCMP2878</name>
    <dbReference type="NCBI Taxonomy" id="1169474"/>
    <lineage>
        <taxon>Eukaryota</taxon>
        <taxon>Sar</taxon>
        <taxon>Alveolata</taxon>
        <taxon>Colpodellida</taxon>
        <taxon>Chromeraceae</taxon>
        <taxon>Chromera</taxon>
    </lineage>
</organism>
<evidence type="ECO:0000256" key="3">
    <source>
        <dbReference type="ARBA" id="ARBA00022692"/>
    </source>
</evidence>
<dbReference type="GO" id="GO:0000139">
    <property type="term" value="C:Golgi membrane"/>
    <property type="evidence" value="ECO:0007669"/>
    <property type="project" value="UniProtKB-SubCell"/>
</dbReference>
<keyword evidence="5 6" id="KW-0472">Membrane</keyword>
<evidence type="ECO:0000256" key="4">
    <source>
        <dbReference type="ARBA" id="ARBA00022989"/>
    </source>
</evidence>
<comment type="subcellular location">
    <subcellularLocation>
        <location evidence="6">Golgi apparatus membrane</location>
        <topology evidence="6">Multi-pass membrane protein</topology>
    </subcellularLocation>
    <subcellularLocation>
        <location evidence="1">Membrane</location>
        <topology evidence="1">Multi-pass membrane protein</topology>
    </subcellularLocation>
</comment>
<dbReference type="InterPro" id="IPR039765">
    <property type="entry name" value="Yip5/YIPF1/YIPF2"/>
</dbReference>
<dbReference type="Gene3D" id="2.20.70.10">
    <property type="match status" value="1"/>
</dbReference>
<dbReference type="Pfam" id="PF00397">
    <property type="entry name" value="WW"/>
    <property type="match status" value="1"/>
</dbReference>
<evidence type="ECO:0000256" key="1">
    <source>
        <dbReference type="ARBA" id="ARBA00004141"/>
    </source>
</evidence>
<protein>
    <recommendedName>
        <fullName evidence="6">Protein YIPF</fullName>
    </recommendedName>
</protein>
<feature type="transmembrane region" description="Helical" evidence="6">
    <location>
        <begin position="213"/>
        <end position="235"/>
    </location>
</feature>
<dbReference type="InterPro" id="IPR036020">
    <property type="entry name" value="WW_dom_sf"/>
</dbReference>
<dbReference type="CDD" id="cd00201">
    <property type="entry name" value="WW"/>
    <property type="match status" value="1"/>
</dbReference>
<dbReference type="GO" id="GO:0031267">
    <property type="term" value="F:small GTPase binding"/>
    <property type="evidence" value="ECO:0007669"/>
    <property type="project" value="InterPro"/>
</dbReference>
<feature type="transmembrane region" description="Helical" evidence="6">
    <location>
        <begin position="279"/>
        <end position="298"/>
    </location>
</feature>
<proteinExistence type="inferred from homology"/>
<reference evidence="8" key="1">
    <citation type="submission" date="2014-11" db="EMBL/GenBank/DDBJ databases">
        <authorList>
            <person name="Otto D Thomas"/>
            <person name="Naeem Raeece"/>
        </authorList>
    </citation>
    <scope>NUCLEOTIDE SEQUENCE</scope>
</reference>
<gene>
    <name evidence="8" type="ORF">Cvel_5526</name>
</gene>
<feature type="domain" description="WW" evidence="7">
    <location>
        <begin position="4"/>
        <end position="37"/>
    </location>
</feature>
<evidence type="ECO:0000256" key="2">
    <source>
        <dbReference type="ARBA" id="ARBA00010596"/>
    </source>
</evidence>
<dbReference type="AlphaFoldDB" id="A0A0G4H1K1"/>
<dbReference type="PhylomeDB" id="A0A0G4H1K1"/>
<accession>A0A0G4H1K1</accession>
<dbReference type="GO" id="GO:0016192">
    <property type="term" value="P:vesicle-mediated transport"/>
    <property type="evidence" value="ECO:0007669"/>
    <property type="project" value="InterPro"/>
</dbReference>
<dbReference type="PANTHER" id="PTHR12822:SF2">
    <property type="entry name" value="PROTEIN YIPF"/>
    <property type="match status" value="1"/>
</dbReference>
<dbReference type="PANTHER" id="PTHR12822">
    <property type="entry name" value="PROTEIN YIPF"/>
    <property type="match status" value="1"/>
</dbReference>
<evidence type="ECO:0000256" key="6">
    <source>
        <dbReference type="RuleBase" id="RU361264"/>
    </source>
</evidence>
<dbReference type="InterPro" id="IPR001202">
    <property type="entry name" value="WW_dom"/>
</dbReference>
<sequence>MSSLGLPPNWLEYRTDDGKPYYYNEATGETTWDRPAPVKMSPFNPQGQGVSNLVDISFDSAEAKKPSATSSMSTSAQGTMGVMGAMDITGGDMGTIGTGALQGDESPEHQPAMQREGLVGEGGANKSTYVLGCINLSFLQQFFDVSTTDVLKRVNLACLPLQRVATEGESDFRTRPDFYGPFWIASTVVFFIAATGNFALFHSQNVKEANFEFVSVAALIVFGFLIFVPLICWGLSKTVAGAAEDAVRWRQLVCVYGYSLAVFLPVCFLSVISNSLFRWILTIIGLLVSLTFIMMNLHGELSTSLPRFRYILLGFICVAQTGLFLTYRLYFFTNWHPEFAQELAKASGQEVSTTTEAAGATDAGSR</sequence>
<feature type="transmembrane region" description="Helical" evidence="6">
    <location>
        <begin position="255"/>
        <end position="273"/>
    </location>
</feature>
<evidence type="ECO:0000256" key="5">
    <source>
        <dbReference type="ARBA" id="ARBA00023136"/>
    </source>
</evidence>
<dbReference type="InterPro" id="IPR006977">
    <property type="entry name" value="Yip1_dom"/>
</dbReference>
<feature type="transmembrane region" description="Helical" evidence="6">
    <location>
        <begin position="182"/>
        <end position="201"/>
    </location>
</feature>
<dbReference type="PROSITE" id="PS01159">
    <property type="entry name" value="WW_DOMAIN_1"/>
    <property type="match status" value="1"/>
</dbReference>
<dbReference type="PROSITE" id="PS50020">
    <property type="entry name" value="WW_DOMAIN_2"/>
    <property type="match status" value="1"/>
</dbReference>
<feature type="transmembrane region" description="Helical" evidence="6">
    <location>
        <begin position="310"/>
        <end position="330"/>
    </location>
</feature>
<keyword evidence="3 6" id="KW-0812">Transmembrane</keyword>
<dbReference type="VEuPathDB" id="CryptoDB:Cvel_5526"/>
<evidence type="ECO:0000313" key="8">
    <source>
        <dbReference type="EMBL" id="CEM37239.1"/>
    </source>
</evidence>
<dbReference type="SUPFAM" id="SSF51045">
    <property type="entry name" value="WW domain"/>
    <property type="match status" value="1"/>
</dbReference>
<comment type="similarity">
    <text evidence="2 6">Belongs to the YIP1 family.</text>
</comment>
<dbReference type="EMBL" id="CDMZ01001765">
    <property type="protein sequence ID" value="CEM37239.1"/>
    <property type="molecule type" value="Genomic_DNA"/>
</dbReference>
<dbReference type="SMART" id="SM00456">
    <property type="entry name" value="WW"/>
    <property type="match status" value="1"/>
</dbReference>
<dbReference type="Pfam" id="PF04893">
    <property type="entry name" value="Yip1"/>
    <property type="match status" value="1"/>
</dbReference>
<evidence type="ECO:0000259" key="7">
    <source>
        <dbReference type="PROSITE" id="PS50020"/>
    </source>
</evidence>
<name>A0A0G4H1K1_9ALVE</name>
<keyword evidence="4 6" id="KW-1133">Transmembrane helix</keyword>